<dbReference type="InterPro" id="IPR002908">
    <property type="entry name" value="Frataxin/CyaY"/>
</dbReference>
<sequence length="136" mass="15878">MLRVLPRISRTIILRQLSQSKISELEFDKKSEEYLHKTFEYLDTLPDIVSCDNEYDVNYSMGVLTAKISDQVGTYVINKQAPNCQIWLSSPISGPKRYDYLNGNWIYSHDKVSLDQLLTNEFRKIFNTNKIDFSSK</sequence>
<keyword evidence="7" id="KW-0809">Transit peptide</keyword>
<dbReference type="GO" id="GO:0051537">
    <property type="term" value="F:2 iron, 2 sulfur cluster binding"/>
    <property type="evidence" value="ECO:0007669"/>
    <property type="project" value="TreeGrafter"/>
</dbReference>
<evidence type="ECO:0000256" key="2">
    <source>
        <dbReference type="ARBA" id="ARBA00008183"/>
    </source>
</evidence>
<dbReference type="GO" id="GO:0016226">
    <property type="term" value="P:iron-sulfur cluster assembly"/>
    <property type="evidence" value="ECO:0007669"/>
    <property type="project" value="InterPro"/>
</dbReference>
<protein>
    <recommendedName>
        <fullName evidence="3">ferroxidase</fullName>
        <ecNumber evidence="3">1.16.3.1</ecNumber>
    </recommendedName>
</protein>
<dbReference type="GO" id="GO:0006879">
    <property type="term" value="P:intracellular iron ion homeostasis"/>
    <property type="evidence" value="ECO:0007669"/>
    <property type="project" value="UniProtKB-KW"/>
</dbReference>
<dbReference type="GO" id="GO:0006826">
    <property type="term" value="P:iron ion transport"/>
    <property type="evidence" value="ECO:0007669"/>
    <property type="project" value="UniProtKB-KW"/>
</dbReference>
<dbReference type="SUPFAM" id="SSF55387">
    <property type="entry name" value="Frataxin/Nqo15-like"/>
    <property type="match status" value="1"/>
</dbReference>
<evidence type="ECO:0000256" key="5">
    <source>
        <dbReference type="ARBA" id="ARBA00022448"/>
    </source>
</evidence>
<keyword evidence="11" id="KW-0496">Mitochondrion</keyword>
<evidence type="ECO:0000256" key="12">
    <source>
        <dbReference type="ARBA" id="ARBA00047990"/>
    </source>
</evidence>
<dbReference type="WBParaSite" id="TCONS_00007476.p1">
    <property type="protein sequence ID" value="TCONS_00007476.p1"/>
    <property type="gene ID" value="XLOC_005507"/>
</dbReference>
<dbReference type="STRING" id="6248.A0A0K0EK23"/>
<evidence type="ECO:0000256" key="3">
    <source>
        <dbReference type="ARBA" id="ARBA00013107"/>
    </source>
</evidence>
<keyword evidence="4" id="KW-0409">Iron storage</keyword>
<evidence type="ECO:0000256" key="11">
    <source>
        <dbReference type="ARBA" id="ARBA00023128"/>
    </source>
</evidence>
<dbReference type="NCBIfam" id="TIGR03421">
    <property type="entry name" value="FeS_CyaY"/>
    <property type="match status" value="1"/>
</dbReference>
<proteinExistence type="inferred from homology"/>
<dbReference type="Gene3D" id="3.30.920.10">
    <property type="entry name" value="Frataxin/CyaY"/>
    <property type="match status" value="1"/>
</dbReference>
<dbReference type="GO" id="GO:0005739">
    <property type="term" value="C:mitochondrion"/>
    <property type="evidence" value="ECO:0007669"/>
    <property type="project" value="UniProtKB-SubCell"/>
</dbReference>
<dbReference type="InterPro" id="IPR020895">
    <property type="entry name" value="Frataxin_CS"/>
</dbReference>
<keyword evidence="6" id="KW-0410">Iron transport</keyword>
<comment type="similarity">
    <text evidence="2">Belongs to the frataxin family.</text>
</comment>
<name>A0A0K0EK23_STRER</name>
<dbReference type="PROSITE" id="PS01344">
    <property type="entry name" value="FRATAXIN_1"/>
    <property type="match status" value="1"/>
</dbReference>
<dbReference type="GO" id="GO:0004322">
    <property type="term" value="F:ferroxidase activity"/>
    <property type="evidence" value="ECO:0007669"/>
    <property type="project" value="UniProtKB-EC"/>
</dbReference>
<organism evidence="14">
    <name type="scientific">Strongyloides stercoralis</name>
    <name type="common">Threadworm</name>
    <dbReference type="NCBI Taxonomy" id="6248"/>
    <lineage>
        <taxon>Eukaryota</taxon>
        <taxon>Metazoa</taxon>
        <taxon>Ecdysozoa</taxon>
        <taxon>Nematoda</taxon>
        <taxon>Chromadorea</taxon>
        <taxon>Rhabditida</taxon>
        <taxon>Tylenchina</taxon>
        <taxon>Panagrolaimomorpha</taxon>
        <taxon>Strongyloidoidea</taxon>
        <taxon>Strongyloididae</taxon>
        <taxon>Strongyloides</taxon>
    </lineage>
</organism>
<reference evidence="14" key="1">
    <citation type="submission" date="2015-08" db="UniProtKB">
        <authorList>
            <consortium name="WormBaseParasite"/>
        </authorList>
    </citation>
    <scope>IDENTIFICATION</scope>
</reference>
<keyword evidence="8" id="KW-0560">Oxidoreductase</keyword>
<dbReference type="EC" id="1.16.3.1" evidence="3"/>
<evidence type="ECO:0000256" key="8">
    <source>
        <dbReference type="ARBA" id="ARBA00023002"/>
    </source>
</evidence>
<dbReference type="Proteomes" id="UP000035681">
    <property type="component" value="Unplaced"/>
</dbReference>
<dbReference type="NCBIfam" id="TIGR03422">
    <property type="entry name" value="mito_frataxin"/>
    <property type="match status" value="1"/>
</dbReference>
<dbReference type="InterPro" id="IPR017789">
    <property type="entry name" value="Frataxin"/>
</dbReference>
<keyword evidence="5" id="KW-0813">Transport</keyword>
<dbReference type="PROSITE" id="PS50810">
    <property type="entry name" value="FRATAXIN_2"/>
    <property type="match status" value="1"/>
</dbReference>
<comment type="subcellular location">
    <subcellularLocation>
        <location evidence="1">Mitochondrion</location>
    </subcellularLocation>
</comment>
<dbReference type="PRINTS" id="PR00904">
    <property type="entry name" value="FRATAXIN"/>
</dbReference>
<dbReference type="PANTHER" id="PTHR16821:SF2">
    <property type="entry name" value="FRATAXIN, MITOCHONDRIAL"/>
    <property type="match status" value="1"/>
</dbReference>
<dbReference type="GO" id="GO:0008198">
    <property type="term" value="F:ferrous iron binding"/>
    <property type="evidence" value="ECO:0007669"/>
    <property type="project" value="TreeGrafter"/>
</dbReference>
<dbReference type="WBParaSite" id="SSTP_0000981400.1">
    <property type="protein sequence ID" value="SSTP_0000981400.1"/>
    <property type="gene ID" value="SSTP_0000981400"/>
</dbReference>
<dbReference type="GO" id="GO:0034986">
    <property type="term" value="F:iron chaperone activity"/>
    <property type="evidence" value="ECO:0007669"/>
    <property type="project" value="TreeGrafter"/>
</dbReference>
<dbReference type="AlphaFoldDB" id="A0A0K0EK23"/>
<keyword evidence="10" id="KW-0406">Ion transport</keyword>
<evidence type="ECO:0000313" key="13">
    <source>
        <dbReference type="Proteomes" id="UP000035681"/>
    </source>
</evidence>
<dbReference type="GO" id="GO:0008199">
    <property type="term" value="F:ferric iron binding"/>
    <property type="evidence" value="ECO:0007669"/>
    <property type="project" value="InterPro"/>
</dbReference>
<evidence type="ECO:0000256" key="6">
    <source>
        <dbReference type="ARBA" id="ARBA00022496"/>
    </source>
</evidence>
<dbReference type="SMART" id="SM01219">
    <property type="entry name" value="Frataxin_Cyay"/>
    <property type="match status" value="1"/>
</dbReference>
<evidence type="ECO:0000256" key="7">
    <source>
        <dbReference type="ARBA" id="ARBA00022946"/>
    </source>
</evidence>
<dbReference type="PANTHER" id="PTHR16821">
    <property type="entry name" value="FRATAXIN"/>
    <property type="match status" value="1"/>
</dbReference>
<evidence type="ECO:0000313" key="14">
    <source>
        <dbReference type="WBParaSite" id="SSTP_0000981400.1"/>
    </source>
</evidence>
<keyword evidence="9" id="KW-0408">Iron</keyword>
<keyword evidence="13" id="KW-1185">Reference proteome</keyword>
<evidence type="ECO:0000256" key="10">
    <source>
        <dbReference type="ARBA" id="ARBA00023065"/>
    </source>
</evidence>
<comment type="catalytic activity">
    <reaction evidence="12">
        <text>4 Fe(2+) + O2 + 4 H(+) = 4 Fe(3+) + 2 H2O</text>
        <dbReference type="Rhea" id="RHEA:11148"/>
        <dbReference type="ChEBI" id="CHEBI:15377"/>
        <dbReference type="ChEBI" id="CHEBI:15378"/>
        <dbReference type="ChEBI" id="CHEBI:15379"/>
        <dbReference type="ChEBI" id="CHEBI:29033"/>
        <dbReference type="ChEBI" id="CHEBI:29034"/>
        <dbReference type="EC" id="1.16.3.1"/>
    </reaction>
</comment>
<evidence type="ECO:0000256" key="1">
    <source>
        <dbReference type="ARBA" id="ARBA00004173"/>
    </source>
</evidence>
<evidence type="ECO:0000256" key="4">
    <source>
        <dbReference type="ARBA" id="ARBA00022434"/>
    </source>
</evidence>
<accession>A0A0K0EK23</accession>
<evidence type="ECO:0000256" key="9">
    <source>
        <dbReference type="ARBA" id="ARBA00023004"/>
    </source>
</evidence>
<dbReference type="Pfam" id="PF01491">
    <property type="entry name" value="Frataxin_Cyay"/>
    <property type="match status" value="1"/>
</dbReference>
<dbReference type="InterPro" id="IPR036524">
    <property type="entry name" value="Frataxin/CyaY_sf"/>
</dbReference>